<sequence length="105" mass="12203">MARSRDVRGEFFVVPLQKVPIEEWGYVRPREKQIESFRRVANALEQQWIDELRSTWNSALKLNQKTELRGGLKVKQVSVKLMEIIWKSVSAQDLIGISEGNLHLV</sequence>
<keyword evidence="2" id="KW-1185">Reference proteome</keyword>
<evidence type="ECO:0000313" key="1">
    <source>
        <dbReference type="EMBL" id="EPS57118.1"/>
    </source>
</evidence>
<dbReference type="Proteomes" id="UP000015453">
    <property type="component" value="Unassembled WGS sequence"/>
</dbReference>
<proteinExistence type="predicted"/>
<dbReference type="AlphaFoldDB" id="S8D368"/>
<evidence type="ECO:0000313" key="2">
    <source>
        <dbReference type="Proteomes" id="UP000015453"/>
    </source>
</evidence>
<gene>
    <name evidence="1" type="ORF">M569_17704</name>
</gene>
<comment type="caution">
    <text evidence="1">The sequence shown here is derived from an EMBL/GenBank/DDBJ whole genome shotgun (WGS) entry which is preliminary data.</text>
</comment>
<dbReference type="EMBL" id="AUSU01010642">
    <property type="protein sequence ID" value="EPS57118.1"/>
    <property type="molecule type" value="Genomic_DNA"/>
</dbReference>
<reference evidence="1 2" key="1">
    <citation type="journal article" date="2013" name="BMC Genomics">
        <title>The miniature genome of a carnivorous plant Genlisea aurea contains a low number of genes and short non-coding sequences.</title>
        <authorList>
            <person name="Leushkin E.V."/>
            <person name="Sutormin R.A."/>
            <person name="Nabieva E.R."/>
            <person name="Penin A.A."/>
            <person name="Kondrashov A.S."/>
            <person name="Logacheva M.D."/>
        </authorList>
    </citation>
    <scope>NUCLEOTIDE SEQUENCE [LARGE SCALE GENOMIC DNA]</scope>
</reference>
<name>S8D368_9LAMI</name>
<protein>
    <submittedName>
        <fullName evidence="1">Uncharacterized protein</fullName>
    </submittedName>
</protein>
<accession>S8D368</accession>
<organism evidence="1 2">
    <name type="scientific">Genlisea aurea</name>
    <dbReference type="NCBI Taxonomy" id="192259"/>
    <lineage>
        <taxon>Eukaryota</taxon>
        <taxon>Viridiplantae</taxon>
        <taxon>Streptophyta</taxon>
        <taxon>Embryophyta</taxon>
        <taxon>Tracheophyta</taxon>
        <taxon>Spermatophyta</taxon>
        <taxon>Magnoliopsida</taxon>
        <taxon>eudicotyledons</taxon>
        <taxon>Gunneridae</taxon>
        <taxon>Pentapetalae</taxon>
        <taxon>asterids</taxon>
        <taxon>lamiids</taxon>
        <taxon>Lamiales</taxon>
        <taxon>Lentibulariaceae</taxon>
        <taxon>Genlisea</taxon>
    </lineage>
</organism>